<dbReference type="Pfam" id="PF00270">
    <property type="entry name" value="DEAD"/>
    <property type="match status" value="1"/>
</dbReference>
<dbReference type="PANTHER" id="PTHR47961">
    <property type="entry name" value="DNA POLYMERASE THETA, PUTATIVE (AFU_ORTHOLOGUE AFUA_1G05260)-RELATED"/>
    <property type="match status" value="1"/>
</dbReference>
<keyword evidence="8" id="KW-1185">Reference proteome</keyword>
<dbReference type="SMART" id="SM00382">
    <property type="entry name" value="AAA"/>
    <property type="match status" value="1"/>
</dbReference>
<dbReference type="AlphaFoldDB" id="A0A0U5HY30"/>
<dbReference type="InterPro" id="IPR001650">
    <property type="entry name" value="Helicase_C-like"/>
</dbReference>
<dbReference type="Gene3D" id="3.40.50.300">
    <property type="entry name" value="P-loop containing nucleotide triphosphate hydrolases"/>
    <property type="match status" value="2"/>
</dbReference>
<dbReference type="RefSeq" id="WP_059058520.1">
    <property type="nucleotide sequence ID" value="NZ_CEML01000004.1"/>
</dbReference>
<evidence type="ECO:0000256" key="2">
    <source>
        <dbReference type="ARBA" id="ARBA00022801"/>
    </source>
</evidence>
<sequence>MDTYSVAAELESFNRCLDQMAENLIRDDLGVRETGGLSNWGNQTISPHGDLTQENVEKSAWVASFLASSDDSEHKRKALAFGILSYLHYNDTEYEEMYERYLYIILSRVGNLPAFRNVKRSESRVNFKADLIHSLDSVLGTELGTNSSRYSLENGDVLSEFQKEIYEHLLAGRNVAISGPTSAGKSFILRRYIEEMARQPGNFEVIYVVPTRALISEVSQKLTDLNDSLDSPENEFDVLTGAHFPEDEDRSDNSFLVVTPERCLKLIDPDVRKEIDPNLVFFDEVQNIEDDERGVLFENIVRSLEDYYSSAQVVAAGPYLENPQETLEDLTSNEVAEVKTGFTPVLQMRCVLRFISQNRSKNRKLEVRIHSPSGNIEEIEVPEPESMTYSEVKGNKKKSLRKIVRRFGSDSKNLVYSSRKDYAEDRAKYIAQDKEKQTSSEELDDLINFLEETIHEDYSLIDCLQRGVAFHHGMVPKIAREKIEEIYSNQAVIDTIVTTPTLMQGVNLPAEKIFLVSSNRGQNELSDFEFGNLIGRVGRIDTKLYGAIYCIEGEDEEWADNKLENTGDKAVEPATNQAVDDSDELINALQQEDLGSVEEPSVKYTSVLLRGRYLKDQEISSYLSNKGMEEGEIERVNSALERTLSDIEIPNSLLRKNPTVDPIKQDILFNVVQSNPEQWIIGTNSRDFSYSSFLRITRQLNKIFKFTNDDVAGVDPEHVETDYGALEPIVVTANHWLRGDTYHAMIESRRDAENVNDGSLDKSIRNVLELVNTDIRFVLVKYYGILTTILEYLDYETPEWMLNFDQMLEMGSMEFNRIHLMSRGVDRSIAVALYLPQSVDDPVAYLNENSGRIVPFHRSHLENQGIL</sequence>
<keyword evidence="1" id="KW-0547">Nucleotide-binding</keyword>
<evidence type="ECO:0000256" key="4">
    <source>
        <dbReference type="ARBA" id="ARBA00022840"/>
    </source>
</evidence>
<dbReference type="InterPro" id="IPR050474">
    <property type="entry name" value="Hel308_SKI2-like"/>
</dbReference>
<dbReference type="OrthoDB" id="265641at2157"/>
<organism evidence="7 8">
    <name type="scientific">Halobacterium hubeiense</name>
    <dbReference type="NCBI Taxonomy" id="1407499"/>
    <lineage>
        <taxon>Archaea</taxon>
        <taxon>Methanobacteriati</taxon>
        <taxon>Methanobacteriota</taxon>
        <taxon>Stenosarchaea group</taxon>
        <taxon>Halobacteria</taxon>
        <taxon>Halobacteriales</taxon>
        <taxon>Halobacteriaceae</taxon>
        <taxon>Halobacterium</taxon>
    </lineage>
</organism>
<dbReference type="GO" id="GO:0003676">
    <property type="term" value="F:nucleic acid binding"/>
    <property type="evidence" value="ECO:0007669"/>
    <property type="project" value="InterPro"/>
</dbReference>
<dbReference type="KEGG" id="hhb:Hhub_4120"/>
<feature type="domain" description="Helicase C-terminal" evidence="6">
    <location>
        <begin position="399"/>
        <end position="586"/>
    </location>
</feature>
<dbReference type="PANTHER" id="PTHR47961:SF6">
    <property type="entry name" value="DNA-DIRECTED DNA POLYMERASE"/>
    <property type="match status" value="1"/>
</dbReference>
<protein>
    <submittedName>
        <fullName evidence="7">Probable DEAD/DEAH box helicase</fullName>
    </submittedName>
</protein>
<dbReference type="PROSITE" id="PS51192">
    <property type="entry name" value="HELICASE_ATP_BIND_1"/>
    <property type="match status" value="1"/>
</dbReference>
<accession>A0A0U5HY30</accession>
<dbReference type="PROSITE" id="PS51194">
    <property type="entry name" value="HELICASE_CTER"/>
    <property type="match status" value="1"/>
</dbReference>
<evidence type="ECO:0000313" key="7">
    <source>
        <dbReference type="EMBL" id="CQH63563.1"/>
    </source>
</evidence>
<keyword evidence="3 7" id="KW-0347">Helicase</keyword>
<dbReference type="GO" id="GO:0005524">
    <property type="term" value="F:ATP binding"/>
    <property type="evidence" value="ECO:0007669"/>
    <property type="project" value="UniProtKB-KW"/>
</dbReference>
<gene>
    <name evidence="7" type="ORF">HHUB_4120</name>
</gene>
<dbReference type="InterPro" id="IPR027417">
    <property type="entry name" value="P-loop_NTPase"/>
</dbReference>
<evidence type="ECO:0000259" key="5">
    <source>
        <dbReference type="PROSITE" id="PS51192"/>
    </source>
</evidence>
<dbReference type="Proteomes" id="UP000066737">
    <property type="component" value="Plasmid pSTJ001"/>
</dbReference>
<evidence type="ECO:0000256" key="1">
    <source>
        <dbReference type="ARBA" id="ARBA00022741"/>
    </source>
</evidence>
<dbReference type="InterPro" id="IPR014001">
    <property type="entry name" value="Helicase_ATP-bd"/>
</dbReference>
<dbReference type="GeneID" id="26660467"/>
<proteinExistence type="predicted"/>
<dbReference type="InterPro" id="IPR003593">
    <property type="entry name" value="AAA+_ATPase"/>
</dbReference>
<dbReference type="SUPFAM" id="SSF52540">
    <property type="entry name" value="P-loop containing nucleoside triphosphate hydrolases"/>
    <property type="match status" value="1"/>
</dbReference>
<dbReference type="InterPro" id="IPR011545">
    <property type="entry name" value="DEAD/DEAH_box_helicase_dom"/>
</dbReference>
<geneLocation type="plasmid" evidence="8">
    <name>pSTJ001</name>
</geneLocation>
<feature type="domain" description="Helicase ATP-binding" evidence="5">
    <location>
        <begin position="166"/>
        <end position="315"/>
    </location>
</feature>
<reference evidence="8" key="1">
    <citation type="journal article" date="2016" name="Environ. Microbiol.">
        <title>The complete genome of a viable archaeum isolated from 123-million-year-old rock salt.</title>
        <authorList>
            <person name="Jaakkola S.T."/>
            <person name="Pfeiffer F."/>
            <person name="Ravantti J.J."/>
            <person name="Guo Q."/>
            <person name="Liu Y."/>
            <person name="Chen X."/>
            <person name="Ma H."/>
            <person name="Yang C."/>
            <person name="Oksanen H.M."/>
            <person name="Bamford D.H."/>
        </authorList>
    </citation>
    <scope>NUCLEOTIDE SEQUENCE</scope>
    <source>
        <strain evidence="8">JI20-1</strain>
        <plasmid evidence="8">Plasmid pSTJ001</plasmid>
    </source>
</reference>
<evidence type="ECO:0000259" key="6">
    <source>
        <dbReference type="PROSITE" id="PS51194"/>
    </source>
</evidence>
<dbReference type="SMART" id="SM00487">
    <property type="entry name" value="DEXDc"/>
    <property type="match status" value="1"/>
</dbReference>
<evidence type="ECO:0000313" key="8">
    <source>
        <dbReference type="Proteomes" id="UP000066737"/>
    </source>
</evidence>
<dbReference type="EMBL" id="LN831303">
    <property type="protein sequence ID" value="CQH63563.1"/>
    <property type="molecule type" value="Genomic_DNA"/>
</dbReference>
<evidence type="ECO:0000256" key="3">
    <source>
        <dbReference type="ARBA" id="ARBA00022806"/>
    </source>
</evidence>
<dbReference type="GO" id="GO:0140097">
    <property type="term" value="F:catalytic activity, acting on DNA"/>
    <property type="evidence" value="ECO:0007669"/>
    <property type="project" value="UniProtKB-ARBA"/>
</dbReference>
<keyword evidence="4" id="KW-0067">ATP-binding</keyword>
<dbReference type="GO" id="GO:0004386">
    <property type="term" value="F:helicase activity"/>
    <property type="evidence" value="ECO:0007669"/>
    <property type="project" value="UniProtKB-KW"/>
</dbReference>
<dbReference type="GO" id="GO:0016787">
    <property type="term" value="F:hydrolase activity"/>
    <property type="evidence" value="ECO:0007669"/>
    <property type="project" value="UniProtKB-KW"/>
</dbReference>
<keyword evidence="2" id="KW-0378">Hydrolase</keyword>
<name>A0A0U5HY30_9EURY</name>